<gene>
    <name evidence="1" type="ORF">GMA8713_01061</name>
</gene>
<dbReference type="EMBL" id="FIZY01000007">
    <property type="protein sequence ID" value="CZF79644.1"/>
    <property type="molecule type" value="Genomic_DNA"/>
</dbReference>
<evidence type="ECO:0000313" key="2">
    <source>
        <dbReference type="Proteomes" id="UP000073601"/>
    </source>
</evidence>
<dbReference type="AlphaFoldDB" id="A0A128EZR5"/>
<evidence type="ECO:0000313" key="1">
    <source>
        <dbReference type="EMBL" id="CZF79644.1"/>
    </source>
</evidence>
<dbReference type="Pfam" id="PF14106">
    <property type="entry name" value="DUF4279"/>
    <property type="match status" value="1"/>
</dbReference>
<proteinExistence type="predicted"/>
<evidence type="ECO:0008006" key="3">
    <source>
        <dbReference type="Google" id="ProtNLM"/>
    </source>
</evidence>
<dbReference type="InterPro" id="IPR025459">
    <property type="entry name" value="DUF4279"/>
</dbReference>
<protein>
    <recommendedName>
        <fullName evidence="3">DUF4279 domain-containing protein</fullName>
    </recommendedName>
</protein>
<name>A0A128EZR5_9GAMM</name>
<dbReference type="Proteomes" id="UP000073601">
    <property type="component" value="Unassembled WGS sequence"/>
</dbReference>
<reference evidence="2" key="1">
    <citation type="submission" date="2016-02" db="EMBL/GenBank/DDBJ databases">
        <authorList>
            <person name="Rodrigo-Torres Lidia"/>
            <person name="Arahal R.David."/>
        </authorList>
    </citation>
    <scope>NUCLEOTIDE SEQUENCE [LARGE SCALE GENOMIC DNA]</scope>
    <source>
        <strain evidence="2">CECT 8713</strain>
    </source>
</reference>
<organism evidence="1 2">
    <name type="scientific">Grimontia marina</name>
    <dbReference type="NCBI Taxonomy" id="646534"/>
    <lineage>
        <taxon>Bacteria</taxon>
        <taxon>Pseudomonadati</taxon>
        <taxon>Pseudomonadota</taxon>
        <taxon>Gammaproteobacteria</taxon>
        <taxon>Vibrionales</taxon>
        <taxon>Vibrionaceae</taxon>
        <taxon>Grimontia</taxon>
    </lineage>
</organism>
<keyword evidence="2" id="KW-1185">Reference proteome</keyword>
<accession>A0A128EZR5</accession>
<dbReference type="RefSeq" id="WP_062706554.1">
    <property type="nucleotide sequence ID" value="NZ_CAWRCI010000007.1"/>
</dbReference>
<sequence length="122" mass="14133">MNQSDNSVFTIYREGYFDFEEISQTLKMVPDKATVATDKAKNTCWKLLSSNKDCHLEEQLEYWIVLLLPKSNELRELKENGWIIELDCLVQSDEGSAVVNLEPKLLQELSKLHVALTIRMWA</sequence>